<name>A0A1I4X8K1_9ACTN</name>
<evidence type="ECO:0000313" key="2">
    <source>
        <dbReference type="Proteomes" id="UP000183413"/>
    </source>
</evidence>
<dbReference type="STRING" id="1993.SAMN04489713_101736"/>
<sequence>MFTLNIPEGAELLDELGEVDDNRPVCLMTFNYCPVTD</sequence>
<dbReference type="Proteomes" id="UP000183413">
    <property type="component" value="Unassembled WGS sequence"/>
</dbReference>
<dbReference type="InParanoid" id="A0A1I4X8K1"/>
<protein>
    <submittedName>
        <fullName evidence="1">Uncharacterized protein</fullName>
    </submittedName>
</protein>
<gene>
    <name evidence="1" type="ORF">SAMN04489713_101736</name>
</gene>
<keyword evidence="2" id="KW-1185">Reference proteome</keyword>
<reference evidence="1 2" key="1">
    <citation type="submission" date="2016-10" db="EMBL/GenBank/DDBJ databases">
        <authorList>
            <person name="de Groot N.N."/>
        </authorList>
    </citation>
    <scope>NUCLEOTIDE SEQUENCE [LARGE SCALE GENOMIC DNA]</scope>
    <source>
        <strain evidence="1 2">DSM 43067</strain>
    </source>
</reference>
<dbReference type="AlphaFoldDB" id="A0A1I4X8K1"/>
<accession>A0A1I4X8K1</accession>
<dbReference type="EMBL" id="FOVH01000001">
    <property type="protein sequence ID" value="SFN21873.1"/>
    <property type="molecule type" value="Genomic_DNA"/>
</dbReference>
<organism evidence="1 2">
    <name type="scientific">Actinomadura madurae</name>
    <dbReference type="NCBI Taxonomy" id="1993"/>
    <lineage>
        <taxon>Bacteria</taxon>
        <taxon>Bacillati</taxon>
        <taxon>Actinomycetota</taxon>
        <taxon>Actinomycetes</taxon>
        <taxon>Streptosporangiales</taxon>
        <taxon>Thermomonosporaceae</taxon>
        <taxon>Actinomadura</taxon>
    </lineage>
</organism>
<evidence type="ECO:0000313" key="1">
    <source>
        <dbReference type="EMBL" id="SFN21873.1"/>
    </source>
</evidence>
<proteinExistence type="predicted"/>